<proteinExistence type="predicted"/>
<dbReference type="AlphaFoldDB" id="A0AAE1RBP9"/>
<feature type="compositionally biased region" description="Polar residues" evidence="1">
    <location>
        <begin position="311"/>
        <end position="325"/>
    </location>
</feature>
<dbReference type="InterPro" id="IPR040256">
    <property type="entry name" value="At4g02000-like"/>
</dbReference>
<accession>A0AAE1RBP9</accession>
<reference evidence="2" key="1">
    <citation type="submission" date="2023-12" db="EMBL/GenBank/DDBJ databases">
        <title>Genome assembly of Anisodus tanguticus.</title>
        <authorList>
            <person name="Wang Y.-J."/>
        </authorList>
    </citation>
    <scope>NUCLEOTIDE SEQUENCE</scope>
    <source>
        <strain evidence="2">KB-2021</strain>
        <tissue evidence="2">Leaf</tissue>
    </source>
</reference>
<feature type="region of interest" description="Disordered" evidence="1">
    <location>
        <begin position="102"/>
        <end position="167"/>
    </location>
</feature>
<evidence type="ECO:0000313" key="2">
    <source>
        <dbReference type="EMBL" id="KAK4348319.1"/>
    </source>
</evidence>
<dbReference type="EMBL" id="JAVYJV010000017">
    <property type="protein sequence ID" value="KAK4348319.1"/>
    <property type="molecule type" value="Genomic_DNA"/>
</dbReference>
<evidence type="ECO:0000313" key="3">
    <source>
        <dbReference type="Proteomes" id="UP001291623"/>
    </source>
</evidence>
<feature type="compositionally biased region" description="Polar residues" evidence="1">
    <location>
        <begin position="12"/>
        <end position="22"/>
    </location>
</feature>
<organism evidence="2 3">
    <name type="scientific">Anisodus tanguticus</name>
    <dbReference type="NCBI Taxonomy" id="243964"/>
    <lineage>
        <taxon>Eukaryota</taxon>
        <taxon>Viridiplantae</taxon>
        <taxon>Streptophyta</taxon>
        <taxon>Embryophyta</taxon>
        <taxon>Tracheophyta</taxon>
        <taxon>Spermatophyta</taxon>
        <taxon>Magnoliopsida</taxon>
        <taxon>eudicotyledons</taxon>
        <taxon>Gunneridae</taxon>
        <taxon>Pentapetalae</taxon>
        <taxon>asterids</taxon>
        <taxon>lamiids</taxon>
        <taxon>Solanales</taxon>
        <taxon>Solanaceae</taxon>
        <taxon>Solanoideae</taxon>
        <taxon>Hyoscyameae</taxon>
        <taxon>Anisodus</taxon>
    </lineage>
</organism>
<feature type="compositionally biased region" description="Low complexity" evidence="1">
    <location>
        <begin position="297"/>
        <end position="310"/>
    </location>
</feature>
<comment type="caution">
    <text evidence="2">The sequence shown here is derived from an EMBL/GenBank/DDBJ whole genome shotgun (WGS) entry which is preliminary data.</text>
</comment>
<feature type="region of interest" description="Disordered" evidence="1">
    <location>
        <begin position="539"/>
        <end position="565"/>
    </location>
</feature>
<feature type="region of interest" description="Disordered" evidence="1">
    <location>
        <begin position="1"/>
        <end position="22"/>
    </location>
</feature>
<feature type="compositionally biased region" description="Gly residues" evidence="1">
    <location>
        <begin position="202"/>
        <end position="218"/>
    </location>
</feature>
<evidence type="ECO:0000256" key="1">
    <source>
        <dbReference type="SAM" id="MobiDB-lite"/>
    </source>
</evidence>
<feature type="region of interest" description="Disordered" evidence="1">
    <location>
        <begin position="485"/>
        <end position="508"/>
    </location>
</feature>
<sequence>MAASVGKPISIDSATRNKTRPSSARVKVEVDLLKVHPKSVLIQVGEGAEITSTQQRIRYDVLPKYCTNCKLQGHDSIGCWKLNPELRPNKENPAVARGLTAAGGEKSKSHHPTHPPLSSTSHPTNSEWQTVNHRRKTTGKGNPNPPQNTKNPSNSLETPIPATGTVNTTSLAVGNTVQATENTILQKNTFFEISDAGNPTGILGGAGNPTGTLGGAGDPTGTLPAPSPIQAAHPPETLAAVVAAGPNPSGMAQTPNPNPNTTIPETPNPQNPKPPTGNPFPETSSDATPPEKNPQNSDPSPTTRPATSPTQNQTQAQTVSAQPTVGQPGPQPNPTLPIYSDPGPHILPQDPPNLTPPATTRNPPQPNPNPNNPSPISAQKPSPPTNPNPSPISTPRQNIIVQTQEYETFEITGTAGRRQVVVESSTEGSNCMAITVANPDFVAALDGTVYTATKSGKRPISSSSEFTPKTKAPVAEEWVKKAFSFPAKGSSSSTSSSRRRRWCDNEKENEEIEASVAAMGFGEDESIESISSQIAEAAASGGFDGLDEYERLAESDEGPPSTETT</sequence>
<dbReference type="PANTHER" id="PTHR31286:SF180">
    <property type="entry name" value="OS10G0362600 PROTEIN"/>
    <property type="match status" value="1"/>
</dbReference>
<feature type="compositionally biased region" description="Polar residues" evidence="1">
    <location>
        <begin position="147"/>
        <end position="157"/>
    </location>
</feature>
<feature type="compositionally biased region" description="Pro residues" evidence="1">
    <location>
        <begin position="266"/>
        <end position="278"/>
    </location>
</feature>
<feature type="region of interest" description="Disordered" evidence="1">
    <location>
        <begin position="245"/>
        <end position="398"/>
    </location>
</feature>
<feature type="compositionally biased region" description="Pro residues" evidence="1">
    <location>
        <begin position="381"/>
        <end position="392"/>
    </location>
</feature>
<keyword evidence="3" id="KW-1185">Reference proteome</keyword>
<name>A0AAE1RBP9_9SOLA</name>
<feature type="region of interest" description="Disordered" evidence="1">
    <location>
        <begin position="202"/>
        <end position="231"/>
    </location>
</feature>
<dbReference type="Proteomes" id="UP001291623">
    <property type="component" value="Unassembled WGS sequence"/>
</dbReference>
<gene>
    <name evidence="2" type="ORF">RND71_031074</name>
</gene>
<protein>
    <submittedName>
        <fullName evidence="2">Uncharacterized protein</fullName>
    </submittedName>
</protein>
<feature type="compositionally biased region" description="Pro residues" evidence="1">
    <location>
        <begin position="363"/>
        <end position="373"/>
    </location>
</feature>
<dbReference type="PANTHER" id="PTHR31286">
    <property type="entry name" value="GLYCINE-RICH CELL WALL STRUCTURAL PROTEIN 1.8-LIKE"/>
    <property type="match status" value="1"/>
</dbReference>